<keyword evidence="2" id="KW-1185">Reference proteome</keyword>
<evidence type="ECO:0000313" key="2">
    <source>
        <dbReference type="Proteomes" id="UP001482620"/>
    </source>
</evidence>
<dbReference type="Proteomes" id="UP001482620">
    <property type="component" value="Unassembled WGS sequence"/>
</dbReference>
<evidence type="ECO:0000313" key="1">
    <source>
        <dbReference type="EMBL" id="MEQ2222809.1"/>
    </source>
</evidence>
<proteinExistence type="predicted"/>
<name>A0ABV0SR81_9TELE</name>
<sequence>MGPEPLWTSYLAGSPNQSALCSSCEPCLPHHEVPSPGSSKLLQAPFPDLFSVLTRPLPGGSRLLIILPCYGVFRSSLQHSNKFIKPFPVSECSLHVGQVGGQNYDTMGYL</sequence>
<reference evidence="1 2" key="1">
    <citation type="submission" date="2021-06" db="EMBL/GenBank/DDBJ databases">
        <authorList>
            <person name="Palmer J.M."/>
        </authorList>
    </citation>
    <scope>NUCLEOTIDE SEQUENCE [LARGE SCALE GENOMIC DNA]</scope>
    <source>
        <strain evidence="2">if_2019</strain>
        <tissue evidence="1">Muscle</tissue>
    </source>
</reference>
<accession>A0ABV0SR81</accession>
<organism evidence="1 2">
    <name type="scientific">Ilyodon furcidens</name>
    <name type="common">goldbreast splitfin</name>
    <dbReference type="NCBI Taxonomy" id="33524"/>
    <lineage>
        <taxon>Eukaryota</taxon>
        <taxon>Metazoa</taxon>
        <taxon>Chordata</taxon>
        <taxon>Craniata</taxon>
        <taxon>Vertebrata</taxon>
        <taxon>Euteleostomi</taxon>
        <taxon>Actinopterygii</taxon>
        <taxon>Neopterygii</taxon>
        <taxon>Teleostei</taxon>
        <taxon>Neoteleostei</taxon>
        <taxon>Acanthomorphata</taxon>
        <taxon>Ovalentaria</taxon>
        <taxon>Atherinomorphae</taxon>
        <taxon>Cyprinodontiformes</taxon>
        <taxon>Goodeidae</taxon>
        <taxon>Ilyodon</taxon>
    </lineage>
</organism>
<dbReference type="EMBL" id="JAHRIQ010004464">
    <property type="protein sequence ID" value="MEQ2222809.1"/>
    <property type="molecule type" value="Genomic_DNA"/>
</dbReference>
<gene>
    <name evidence="1" type="ORF">ILYODFUR_030293</name>
</gene>
<protein>
    <submittedName>
        <fullName evidence="1">Uncharacterized protein</fullName>
    </submittedName>
</protein>
<comment type="caution">
    <text evidence="1">The sequence shown here is derived from an EMBL/GenBank/DDBJ whole genome shotgun (WGS) entry which is preliminary data.</text>
</comment>